<evidence type="ECO:0000256" key="7">
    <source>
        <dbReference type="ARBA" id="ARBA00023284"/>
    </source>
</evidence>
<dbReference type="SUPFAM" id="SSF51905">
    <property type="entry name" value="FAD/NAD(P)-binding domain"/>
    <property type="match status" value="1"/>
</dbReference>
<dbReference type="KEGG" id="mng:MNEG_6946"/>
<evidence type="ECO:0000259" key="8">
    <source>
        <dbReference type="Pfam" id="PF07992"/>
    </source>
</evidence>
<evidence type="ECO:0000256" key="4">
    <source>
        <dbReference type="ARBA" id="ARBA00022827"/>
    </source>
</evidence>
<dbReference type="RefSeq" id="XP_013900032.1">
    <property type="nucleotide sequence ID" value="XM_014044578.1"/>
</dbReference>
<dbReference type="GO" id="GO:0006103">
    <property type="term" value="P:2-oxoglutarate metabolic process"/>
    <property type="evidence" value="ECO:0007669"/>
    <property type="project" value="TreeGrafter"/>
</dbReference>
<keyword evidence="10" id="KW-1185">Reference proteome</keyword>
<keyword evidence="7" id="KW-0676">Redox-active center</keyword>
<keyword evidence="6" id="KW-1015">Disulfide bond</keyword>
<dbReference type="GO" id="GO:0004148">
    <property type="term" value="F:dihydrolipoyl dehydrogenase (NADH) activity"/>
    <property type="evidence" value="ECO:0007669"/>
    <property type="project" value="UniProtKB-EC"/>
</dbReference>
<keyword evidence="3" id="KW-0285">Flavoprotein</keyword>
<comment type="cofactor">
    <cofactor evidence="1">
        <name>FAD</name>
        <dbReference type="ChEBI" id="CHEBI:57692"/>
    </cofactor>
</comment>
<organism evidence="9 10">
    <name type="scientific">Monoraphidium neglectum</name>
    <dbReference type="NCBI Taxonomy" id="145388"/>
    <lineage>
        <taxon>Eukaryota</taxon>
        <taxon>Viridiplantae</taxon>
        <taxon>Chlorophyta</taxon>
        <taxon>core chlorophytes</taxon>
        <taxon>Chlorophyceae</taxon>
        <taxon>CS clade</taxon>
        <taxon>Sphaeropleales</taxon>
        <taxon>Selenastraceae</taxon>
        <taxon>Monoraphidium</taxon>
    </lineage>
</organism>
<dbReference type="InterPro" id="IPR050151">
    <property type="entry name" value="Class-I_Pyr_Nuc-Dis_Oxidored"/>
</dbReference>
<dbReference type="InterPro" id="IPR023753">
    <property type="entry name" value="FAD/NAD-binding_dom"/>
</dbReference>
<evidence type="ECO:0000256" key="2">
    <source>
        <dbReference type="ARBA" id="ARBA00007532"/>
    </source>
</evidence>
<dbReference type="OrthoDB" id="361797at2759"/>
<dbReference type="InterPro" id="IPR036188">
    <property type="entry name" value="FAD/NAD-bd_sf"/>
</dbReference>
<dbReference type="EMBL" id="KK101403">
    <property type="protein sequence ID" value="KIZ01013.1"/>
    <property type="molecule type" value="Genomic_DNA"/>
</dbReference>
<evidence type="ECO:0000313" key="9">
    <source>
        <dbReference type="EMBL" id="KIZ01013.1"/>
    </source>
</evidence>
<sequence>MLRTAIRRGQQPLLLHLRSTLGLRGFASSDETDVVVIGGGPGGYVAAIKAGQLGLKVACVEGRGSLGGTCLNVGCIPSKALLNSSHAYADAKDHMKAMGVTFSGVSYDWATMQKAKDDTVAGLTKGIEGLFKKNKAGSRARAGAPAP</sequence>
<evidence type="ECO:0000256" key="1">
    <source>
        <dbReference type="ARBA" id="ARBA00001974"/>
    </source>
</evidence>
<protein>
    <submittedName>
        <fullName evidence="9">Dihydrolipoamide dehydrogenase</fullName>
        <ecNumber evidence="9">1.8.1.4</ecNumber>
    </submittedName>
</protein>
<dbReference type="GO" id="GO:0050660">
    <property type="term" value="F:flavin adenine dinucleotide binding"/>
    <property type="evidence" value="ECO:0007669"/>
    <property type="project" value="TreeGrafter"/>
</dbReference>
<dbReference type="PANTHER" id="PTHR22912:SF223">
    <property type="entry name" value="DIHYDROLIPOYL DEHYDROGENASE 1, MITOCHONDRIAL"/>
    <property type="match status" value="1"/>
</dbReference>
<name>A0A0D2JPD9_9CHLO</name>
<keyword evidence="5 9" id="KW-0560">Oxidoreductase</keyword>
<accession>A0A0D2JPD9</accession>
<dbReference type="PANTHER" id="PTHR22912">
    <property type="entry name" value="DISULFIDE OXIDOREDUCTASE"/>
    <property type="match status" value="1"/>
</dbReference>
<evidence type="ECO:0000256" key="6">
    <source>
        <dbReference type="ARBA" id="ARBA00023157"/>
    </source>
</evidence>
<dbReference type="STRING" id="145388.A0A0D2JPD9"/>
<gene>
    <name evidence="9" type="ORF">MNEG_6946</name>
</gene>
<reference evidence="9 10" key="1">
    <citation type="journal article" date="2013" name="BMC Genomics">
        <title>Reconstruction of the lipid metabolism for the microalga Monoraphidium neglectum from its genome sequence reveals characteristics suitable for biofuel production.</title>
        <authorList>
            <person name="Bogen C."/>
            <person name="Al-Dilaimi A."/>
            <person name="Albersmeier A."/>
            <person name="Wichmann J."/>
            <person name="Grundmann M."/>
            <person name="Rupp O."/>
            <person name="Lauersen K.J."/>
            <person name="Blifernez-Klassen O."/>
            <person name="Kalinowski J."/>
            <person name="Goesmann A."/>
            <person name="Mussgnug J.H."/>
            <person name="Kruse O."/>
        </authorList>
    </citation>
    <scope>NUCLEOTIDE SEQUENCE [LARGE SCALE GENOMIC DNA]</scope>
    <source>
        <strain evidence="9 10">SAG 48.87</strain>
    </source>
</reference>
<comment type="similarity">
    <text evidence="2">Belongs to the class-I pyridine nucleotide-disulfide oxidoreductase family.</text>
</comment>
<dbReference type="PRINTS" id="PR00411">
    <property type="entry name" value="PNDRDTASEI"/>
</dbReference>
<dbReference type="GO" id="GO:0005739">
    <property type="term" value="C:mitochondrion"/>
    <property type="evidence" value="ECO:0007669"/>
    <property type="project" value="TreeGrafter"/>
</dbReference>
<evidence type="ECO:0000256" key="5">
    <source>
        <dbReference type="ARBA" id="ARBA00023002"/>
    </source>
</evidence>
<evidence type="ECO:0000313" key="10">
    <source>
        <dbReference type="Proteomes" id="UP000054498"/>
    </source>
</evidence>
<dbReference type="Pfam" id="PF07992">
    <property type="entry name" value="Pyr_redox_2"/>
    <property type="match status" value="1"/>
</dbReference>
<dbReference type="InterPro" id="IPR012999">
    <property type="entry name" value="Pyr_OxRdtase_I_AS"/>
</dbReference>
<proteinExistence type="inferred from homology"/>
<dbReference type="EC" id="1.8.1.4" evidence="9"/>
<dbReference type="GeneID" id="25739822"/>
<dbReference type="Gene3D" id="3.50.50.60">
    <property type="entry name" value="FAD/NAD(P)-binding domain"/>
    <property type="match status" value="1"/>
</dbReference>
<feature type="domain" description="FAD/NAD(P)-binding" evidence="8">
    <location>
        <begin position="32"/>
        <end position="135"/>
    </location>
</feature>
<keyword evidence="4" id="KW-0274">FAD</keyword>
<dbReference type="PROSITE" id="PS00076">
    <property type="entry name" value="PYRIDINE_REDOX_1"/>
    <property type="match status" value="1"/>
</dbReference>
<dbReference type="Proteomes" id="UP000054498">
    <property type="component" value="Unassembled WGS sequence"/>
</dbReference>
<dbReference type="AlphaFoldDB" id="A0A0D2JPD9"/>
<evidence type="ECO:0000256" key="3">
    <source>
        <dbReference type="ARBA" id="ARBA00022630"/>
    </source>
</evidence>
<dbReference type="GO" id="GO:0045252">
    <property type="term" value="C:oxoglutarate dehydrogenase complex"/>
    <property type="evidence" value="ECO:0007669"/>
    <property type="project" value="TreeGrafter"/>
</dbReference>